<protein>
    <recommendedName>
        <fullName evidence="3">Tetratricopeptide repeat protein</fullName>
    </recommendedName>
</protein>
<dbReference type="GeneID" id="24818352"/>
<evidence type="ECO:0008006" key="3">
    <source>
        <dbReference type="Google" id="ProtNLM"/>
    </source>
</evidence>
<dbReference type="EMBL" id="CP010070">
    <property type="protein sequence ID" value="AIZ56571.1"/>
    <property type="molecule type" value="Genomic_DNA"/>
</dbReference>
<sequence>MEKEKVLKEIQSSIRAGKTDLASIQIREMANNFSDDPFTLLTCASLLKVIGDEKGAKKIVDGIVGNIKDENRLEVSKGLRGIGYPAEAEKLLADVLGGDDMFREIMLVSFDLGKYSECTASYGKLSTPTIDDTAMMIDSVSASGDHNRAVKLAKELLAEAPDDLNVQKCYCSAMISAGMSKEAGKFVKDNLKKNKSSSDADALASYFLWIEGKSKSAGAYASKAIKADPENTMAMEILAYCLVEKKKLQEAKIVAGAINEKRPGDPAVVRILDACRNAD</sequence>
<dbReference type="STRING" id="1577791.Mpt1_c06860"/>
<name>A0A0A7LGF7_9ARCH</name>
<dbReference type="KEGG" id="mear:Mpt1_c06860"/>
<dbReference type="HOGENOM" id="CLU_999728_0_0_2"/>
<gene>
    <name evidence="1" type="ORF">Mpt1_c06860</name>
</gene>
<evidence type="ECO:0000313" key="1">
    <source>
        <dbReference type="EMBL" id="AIZ56571.1"/>
    </source>
</evidence>
<dbReference type="AlphaFoldDB" id="A0A0A7LGF7"/>
<dbReference type="RefSeq" id="WP_048112161.1">
    <property type="nucleotide sequence ID" value="NZ_CP010070.1"/>
</dbReference>
<reference evidence="1 2" key="1">
    <citation type="journal article" date="2014" name="Appl. Environ. Microbiol.">
        <title>Comparative Genome Analysis of 'Candidatus Methanoplasma termitum' Indicates a New Mode of Energy Metabolism in the Seventh Order of Methanogens.</title>
        <authorList>
            <person name="Lang K."/>
            <person name="Schuldes J."/>
            <person name="Klingl A."/>
            <person name="Poehlein A."/>
            <person name="Daniel R."/>
            <person name="Brune A."/>
        </authorList>
    </citation>
    <scope>NUCLEOTIDE SEQUENCE [LARGE SCALE GENOMIC DNA]</scope>
    <source>
        <strain evidence="2">Mpt1</strain>
    </source>
</reference>
<organism evidence="1 2">
    <name type="scientific">Candidatus Methanoplasma termitum</name>
    <dbReference type="NCBI Taxonomy" id="1577791"/>
    <lineage>
        <taxon>Archaea</taxon>
        <taxon>Methanobacteriati</taxon>
        <taxon>Thermoplasmatota</taxon>
        <taxon>Thermoplasmata</taxon>
        <taxon>Methanomassiliicoccales</taxon>
        <taxon>Methanomassiliicoccaceae</taxon>
        <taxon>Candidatus Methanoplasma</taxon>
    </lineage>
</organism>
<keyword evidence="2" id="KW-1185">Reference proteome</keyword>
<dbReference type="SUPFAM" id="SSF48452">
    <property type="entry name" value="TPR-like"/>
    <property type="match status" value="1"/>
</dbReference>
<proteinExistence type="predicted"/>
<evidence type="ECO:0000313" key="2">
    <source>
        <dbReference type="Proteomes" id="UP000030787"/>
    </source>
</evidence>
<dbReference type="Proteomes" id="UP000030787">
    <property type="component" value="Chromosome"/>
</dbReference>
<dbReference type="Gene3D" id="1.25.40.10">
    <property type="entry name" value="Tetratricopeptide repeat domain"/>
    <property type="match status" value="1"/>
</dbReference>
<accession>A0A0A7LGF7</accession>
<dbReference type="OrthoDB" id="52920at2157"/>
<dbReference type="InterPro" id="IPR011990">
    <property type="entry name" value="TPR-like_helical_dom_sf"/>
</dbReference>